<organism evidence="2 3">
    <name type="scientific">Pelomonas lactea</name>
    <dbReference type="NCBI Taxonomy" id="3299030"/>
    <lineage>
        <taxon>Bacteria</taxon>
        <taxon>Pseudomonadati</taxon>
        <taxon>Pseudomonadota</taxon>
        <taxon>Betaproteobacteria</taxon>
        <taxon>Burkholderiales</taxon>
        <taxon>Sphaerotilaceae</taxon>
        <taxon>Roseateles</taxon>
    </lineage>
</organism>
<dbReference type="RefSeq" id="WP_394513455.1">
    <property type="nucleotide sequence ID" value="NZ_JBIGHX010000009.1"/>
</dbReference>
<comment type="caution">
    <text evidence="2">The sequence shown here is derived from an EMBL/GenBank/DDBJ whole genome shotgun (WGS) entry which is preliminary data.</text>
</comment>
<proteinExistence type="predicted"/>
<sequence length="185" mass="19697">MKICMLSLSASDDSVGRVGSQALRRMLAAVGHEVDWIDIRSLPPVWVDNKGVSALPEEYSEVDASLRAADGVILAVPVYCYTASSPAKAITELFCKSLARMPVGILVSAGSLRSHLAVGDLMLSMMFEQGTVCYPKTVMVTKGDLSLGKPDPALEARLQAFASDFLAFAQAVQAYRQLALASEAA</sequence>
<reference evidence="2 3" key="1">
    <citation type="submission" date="2024-08" db="EMBL/GenBank/DDBJ databases">
        <authorList>
            <person name="Lu H."/>
        </authorList>
    </citation>
    <scope>NUCLEOTIDE SEQUENCE [LARGE SCALE GENOMIC DNA]</scope>
    <source>
        <strain evidence="2 3">DXS20W</strain>
    </source>
</reference>
<dbReference type="InterPro" id="IPR005025">
    <property type="entry name" value="FMN_Rdtase-like_dom"/>
</dbReference>
<feature type="domain" description="NADPH-dependent FMN reductase-like" evidence="1">
    <location>
        <begin position="1"/>
        <end position="142"/>
    </location>
</feature>
<evidence type="ECO:0000313" key="2">
    <source>
        <dbReference type="EMBL" id="MFG6464149.1"/>
    </source>
</evidence>
<evidence type="ECO:0000313" key="3">
    <source>
        <dbReference type="Proteomes" id="UP001606302"/>
    </source>
</evidence>
<dbReference type="Proteomes" id="UP001606302">
    <property type="component" value="Unassembled WGS sequence"/>
</dbReference>
<gene>
    <name evidence="2" type="ORF">ACG04Q_21450</name>
</gene>
<accession>A0ABW7GQ97</accession>
<dbReference type="SUPFAM" id="SSF52218">
    <property type="entry name" value="Flavoproteins"/>
    <property type="match status" value="1"/>
</dbReference>
<dbReference type="InterPro" id="IPR029039">
    <property type="entry name" value="Flavoprotein-like_sf"/>
</dbReference>
<dbReference type="EMBL" id="JBIGHX010000009">
    <property type="protein sequence ID" value="MFG6464149.1"/>
    <property type="molecule type" value="Genomic_DNA"/>
</dbReference>
<dbReference type="Gene3D" id="3.40.50.360">
    <property type="match status" value="1"/>
</dbReference>
<name>A0ABW7GQ97_9BURK</name>
<dbReference type="EC" id="1.-.-.-" evidence="2"/>
<dbReference type="Pfam" id="PF03358">
    <property type="entry name" value="FMN_red"/>
    <property type="match status" value="1"/>
</dbReference>
<keyword evidence="3" id="KW-1185">Reference proteome</keyword>
<dbReference type="GO" id="GO:0016491">
    <property type="term" value="F:oxidoreductase activity"/>
    <property type="evidence" value="ECO:0007669"/>
    <property type="project" value="UniProtKB-KW"/>
</dbReference>
<protein>
    <submittedName>
        <fullName evidence="2">NADPH-dependent FMN reductase</fullName>
        <ecNumber evidence="2">1.-.-.-</ecNumber>
    </submittedName>
</protein>
<keyword evidence="2" id="KW-0560">Oxidoreductase</keyword>
<evidence type="ECO:0000259" key="1">
    <source>
        <dbReference type="Pfam" id="PF03358"/>
    </source>
</evidence>